<dbReference type="AlphaFoldDB" id="A0A1S8A9N2"/>
<feature type="compositionally biased region" description="Basic and acidic residues" evidence="1">
    <location>
        <begin position="229"/>
        <end position="240"/>
    </location>
</feature>
<dbReference type="EMBL" id="DF977494">
    <property type="protein sequence ID" value="GAW26781.1"/>
    <property type="molecule type" value="Genomic_DNA"/>
</dbReference>
<evidence type="ECO:0000313" key="3">
    <source>
        <dbReference type="Proteomes" id="UP000054516"/>
    </source>
</evidence>
<dbReference type="OrthoDB" id="7785529at2759"/>
<name>A0A1S8A9N2_ROSNE</name>
<feature type="region of interest" description="Disordered" evidence="1">
    <location>
        <begin position="51"/>
        <end position="78"/>
    </location>
</feature>
<evidence type="ECO:0000256" key="1">
    <source>
        <dbReference type="SAM" id="MobiDB-lite"/>
    </source>
</evidence>
<keyword evidence="3" id="KW-1185">Reference proteome</keyword>
<gene>
    <name evidence="2" type="ORF">SAMD00023353_4900170</name>
</gene>
<dbReference type="STRING" id="77044.A0A1S8A9N2"/>
<reference evidence="2" key="1">
    <citation type="submission" date="2016-03" db="EMBL/GenBank/DDBJ databases">
        <title>Draft genome sequence of Rosellinia necatrix.</title>
        <authorList>
            <person name="Kanematsu S."/>
        </authorList>
    </citation>
    <scope>NUCLEOTIDE SEQUENCE [LARGE SCALE GENOMIC DNA]</scope>
    <source>
        <strain evidence="2">W97</strain>
    </source>
</reference>
<organism evidence="2">
    <name type="scientific">Rosellinia necatrix</name>
    <name type="common">White root-rot fungus</name>
    <dbReference type="NCBI Taxonomy" id="77044"/>
    <lineage>
        <taxon>Eukaryota</taxon>
        <taxon>Fungi</taxon>
        <taxon>Dikarya</taxon>
        <taxon>Ascomycota</taxon>
        <taxon>Pezizomycotina</taxon>
        <taxon>Sordariomycetes</taxon>
        <taxon>Xylariomycetidae</taxon>
        <taxon>Xylariales</taxon>
        <taxon>Xylariaceae</taxon>
        <taxon>Rosellinia</taxon>
    </lineage>
</organism>
<dbReference type="OMA" id="SEMAQTH"/>
<sequence>MVSSTSVRGAYGVDLSLLANLNNAIIDTDHIRREKGVISVSFEVVVGTTDSSKSRGKAIARPSEMAQTHTQGDAPREEEAYGYNWQNAYSGETEDQVYSRNNFPQSQTRYYAPVTSPHTARYDFETRHEAHAPIYVPPPEAPDEGNLTDKERARRAEQRLLPSQPPLSPETEAGPSQAPAPDQTRHLPPRGLSPLSLAPGLVANSEIREGPSAPTLSHLGVDPSPGEGTNDKQELERQRLLAEASAPPDIPDDYDGAEPSVPAMSRTRSLPWPHEPSAPTLDEGVGHGTRDNYGGRMGSANIGTSEPLPRYER</sequence>
<dbReference type="Proteomes" id="UP000054516">
    <property type="component" value="Unassembled WGS sequence"/>
</dbReference>
<evidence type="ECO:0000313" key="2">
    <source>
        <dbReference type="EMBL" id="GAW26781.1"/>
    </source>
</evidence>
<accession>A0A1S8A9N2</accession>
<proteinExistence type="predicted"/>
<protein>
    <submittedName>
        <fullName evidence="2">Putative pH-response regulator protein palF RIM8</fullName>
    </submittedName>
</protein>
<feature type="region of interest" description="Disordered" evidence="1">
    <location>
        <begin position="156"/>
        <end position="313"/>
    </location>
</feature>